<dbReference type="Proteomes" id="UP000824247">
    <property type="component" value="Unassembled WGS sequence"/>
</dbReference>
<dbReference type="InterPro" id="IPR027417">
    <property type="entry name" value="P-loop_NTPase"/>
</dbReference>
<dbReference type="InterPro" id="IPR041682">
    <property type="entry name" value="AAA_14"/>
</dbReference>
<gene>
    <name evidence="3" type="ORF">H9897_02365</name>
</gene>
<feature type="domain" description="AAA" evidence="2">
    <location>
        <begin position="256"/>
        <end position="312"/>
    </location>
</feature>
<dbReference type="Gene3D" id="3.20.20.140">
    <property type="entry name" value="Metal-dependent hydrolases"/>
    <property type="match status" value="1"/>
</dbReference>
<reference evidence="3" key="2">
    <citation type="submission" date="2021-04" db="EMBL/GenBank/DDBJ databases">
        <authorList>
            <person name="Gilroy R."/>
        </authorList>
    </citation>
    <scope>NUCLEOTIDE SEQUENCE</scope>
    <source>
        <strain evidence="3">A5-1222</strain>
    </source>
</reference>
<dbReference type="SUPFAM" id="SSF52540">
    <property type="entry name" value="P-loop containing nucleoside triphosphate hydrolases"/>
    <property type="match status" value="1"/>
</dbReference>
<proteinExistence type="predicted"/>
<feature type="coiled-coil region" evidence="1">
    <location>
        <begin position="314"/>
        <end position="341"/>
    </location>
</feature>
<dbReference type="Gene3D" id="3.40.50.300">
    <property type="entry name" value="P-loop containing nucleotide triphosphate hydrolases"/>
    <property type="match status" value="1"/>
</dbReference>
<dbReference type="AlphaFoldDB" id="A0A9E2NW54"/>
<accession>A0A9E2NW54</accession>
<feature type="coiled-coil region" evidence="1">
    <location>
        <begin position="377"/>
        <end position="411"/>
    </location>
</feature>
<dbReference type="SUPFAM" id="SSF89550">
    <property type="entry name" value="PHP domain-like"/>
    <property type="match status" value="1"/>
</dbReference>
<reference evidence="3" key="1">
    <citation type="journal article" date="2021" name="PeerJ">
        <title>Extensive microbial diversity within the chicken gut microbiome revealed by metagenomics and culture.</title>
        <authorList>
            <person name="Gilroy R."/>
            <person name="Ravi A."/>
            <person name="Getino M."/>
            <person name="Pursley I."/>
            <person name="Horton D.L."/>
            <person name="Alikhan N.F."/>
            <person name="Baker D."/>
            <person name="Gharbi K."/>
            <person name="Hall N."/>
            <person name="Watson M."/>
            <person name="Adriaenssens E.M."/>
            <person name="Foster-Nyarko E."/>
            <person name="Jarju S."/>
            <person name="Secka A."/>
            <person name="Antonio M."/>
            <person name="Oren A."/>
            <person name="Chaudhuri R.R."/>
            <person name="La Ragione R."/>
            <person name="Hildebrand F."/>
            <person name="Pallen M.J."/>
        </authorList>
    </citation>
    <scope>NUCLEOTIDE SEQUENCE</scope>
    <source>
        <strain evidence="3">A5-1222</strain>
    </source>
</reference>
<keyword evidence="1" id="KW-0175">Coiled coil</keyword>
<comment type="caution">
    <text evidence="3">The sequence shown here is derived from an EMBL/GenBank/DDBJ whole genome shotgun (WGS) entry which is preliminary data.</text>
</comment>
<protein>
    <recommendedName>
        <fullName evidence="2">AAA domain-containing protein</fullName>
    </recommendedName>
</protein>
<dbReference type="InterPro" id="IPR016195">
    <property type="entry name" value="Pol/histidinol_Pase-like"/>
</dbReference>
<dbReference type="EMBL" id="JAHLFM010000036">
    <property type="protein sequence ID" value="MBU3830976.1"/>
    <property type="molecule type" value="Genomic_DNA"/>
</dbReference>
<name>A0A9E2NW54_9BACT</name>
<evidence type="ECO:0000313" key="4">
    <source>
        <dbReference type="Proteomes" id="UP000824247"/>
    </source>
</evidence>
<evidence type="ECO:0000256" key="1">
    <source>
        <dbReference type="SAM" id="Coils"/>
    </source>
</evidence>
<evidence type="ECO:0000259" key="2">
    <source>
        <dbReference type="Pfam" id="PF13173"/>
    </source>
</evidence>
<sequence>MKIDLHFHSKKSKSDPDDKREIYDIKEAINIIKKSEVSVVAITNHNIFDTKQFEEFKNIGNKEIIFLSGIEFDVYINNDKNQRRQMNLIIHDSLIFELNKFLEENNISYDNPVDLKKVVETFDIAQKALFCIDNKNNNTSFKNDEIDEINKIVKNVPVILDVPNKNKFYYYLNWNCNSIVGSDTNIAEYEEKSKKLISSKNLVVRNFDDLYQIFSKNQSYKFFKNNHFLTEIKSLDLVDNQNKKISEINNIKIVKNSINVIFGPKATGKTTLLRSIYNYFKDSNSILYIPAEINLAESNNTKIIQDYFLKKENSNSFKNEKDELIKKIEKLLKLNEDDENKSNLFMFYNSIAYKKNMNFKWETITYDYNDENIEENIKSIIINYKSAINNINELEQKYLNKNNDLEFENNKNLTQELKKYYINELIKIKKEKWRSNIINSLVNELKSIFIKYKGCYSKINSFGLYNKFIKRRKIFNQISKIKNVEINNVKIIKMNSIPNE</sequence>
<feature type="non-terminal residue" evidence="3">
    <location>
        <position position="500"/>
    </location>
</feature>
<dbReference type="Pfam" id="PF13173">
    <property type="entry name" value="AAA_14"/>
    <property type="match status" value="1"/>
</dbReference>
<organism evidence="3 4">
    <name type="scientific">Candidatus Ureaplasma intestinipullorum</name>
    <dbReference type="NCBI Taxonomy" id="2838770"/>
    <lineage>
        <taxon>Bacteria</taxon>
        <taxon>Bacillati</taxon>
        <taxon>Mycoplasmatota</taxon>
        <taxon>Mycoplasmoidales</taxon>
        <taxon>Mycoplasmoidaceae</taxon>
        <taxon>Ureaplasma</taxon>
    </lineage>
</organism>
<evidence type="ECO:0000313" key="3">
    <source>
        <dbReference type="EMBL" id="MBU3830976.1"/>
    </source>
</evidence>